<accession>T1L0H0</accession>
<dbReference type="Proteomes" id="UP000015104">
    <property type="component" value="Unassembled WGS sequence"/>
</dbReference>
<dbReference type="STRING" id="32264.T1L0H0"/>
<comment type="function">
    <text evidence="4">Possible regulatory or functional link with the histocompatibility cluster.</text>
</comment>
<evidence type="ECO:0000259" key="7">
    <source>
        <dbReference type="PROSITE" id="PS51721"/>
    </source>
</evidence>
<dbReference type="SUPFAM" id="SSF52540">
    <property type="entry name" value="P-loop containing nucleoside triphosphate hydrolases"/>
    <property type="match status" value="1"/>
</dbReference>
<dbReference type="GO" id="GO:0005525">
    <property type="term" value="F:GTP binding"/>
    <property type="evidence" value="ECO:0007669"/>
    <property type="project" value="UniProtKB-KW"/>
</dbReference>
<keyword evidence="1" id="KW-0597">Phosphoprotein</keyword>
<keyword evidence="2" id="KW-0547">Nucleotide-binding</keyword>
<feature type="compositionally biased region" description="Acidic residues" evidence="6">
    <location>
        <begin position="562"/>
        <end position="571"/>
    </location>
</feature>
<proteinExistence type="predicted"/>
<gene>
    <name evidence="8" type="primary">107369135</name>
</gene>
<dbReference type="EMBL" id="CAEY01000864">
    <property type="status" value="NOT_ANNOTATED_CDS"/>
    <property type="molecule type" value="Genomic_DNA"/>
</dbReference>
<sequence>MPQVGRKKPFSAKQKKQQLKAKREKKRRKSDSSEDDEETFVNQGGDEHCLIENEQLTAESIMKINYQKKTNPSSNANRYALHFYRESDTEIEERKSLARLPIKMVSPDELEIEEQDIFLPDDELAFPKRPVRDYNLTKDELDTIEYDYFKKYLEKLEAQFGSLSKLSYFEMNLETWRQLWRVIEMSDVILAIADIKHPTYHFPHSLYNYVVHGLNKEMILVLNKVDLVEAPLVLAWLHYFKMKYPKLHVIPFASYAGMKVKERGKHKGRRYGKFKMAAEGSRRLLKVLQDIVGDKVDLTSWSNKIDDELISEEKRISELDSDDDGGEEELSALQNATNIHVDHSDFRYYEWKKYDSGVLTIGVVGHPNVGKSSLMNAIIGKKVVSVSRTPGHTKHFQTIYLTDNVKLCDCPGLVFPSRAPKQMQVLMGCFPISQLREPYSVIHFLAARVNVPKILRLKKIDPESTNQAWSAFDICESWAVLRGYLTAKTGRPDVYRAANHLLRLTLDGRTLCLIFYPPNYWKECDNFIKDPDVNRIRFIQFESTGDVNQKGSEGGDEKGTTDEDSSEETEDGEIRSNLLRTANRFALLDDED</sequence>
<dbReference type="CDD" id="cd01857">
    <property type="entry name" value="HSR1_MMR1"/>
    <property type="match status" value="1"/>
</dbReference>
<dbReference type="PRINTS" id="PR00326">
    <property type="entry name" value="GTP1OBG"/>
</dbReference>
<keyword evidence="9" id="KW-1185">Reference proteome</keyword>
<dbReference type="InterPro" id="IPR043358">
    <property type="entry name" value="GNL1-like"/>
</dbReference>
<evidence type="ECO:0000256" key="2">
    <source>
        <dbReference type="ARBA" id="ARBA00022741"/>
    </source>
</evidence>
<dbReference type="InterPro" id="IPR030378">
    <property type="entry name" value="G_CP_dom"/>
</dbReference>
<feature type="region of interest" description="Disordered" evidence="6">
    <location>
        <begin position="546"/>
        <end position="574"/>
    </location>
</feature>
<dbReference type="PANTHER" id="PTHR45709">
    <property type="entry name" value="LARGE SUBUNIT GTPASE 1 HOMOLOG-RELATED"/>
    <property type="match status" value="1"/>
</dbReference>
<dbReference type="HOGENOM" id="CLU_013649_1_1_1"/>
<evidence type="ECO:0000256" key="3">
    <source>
        <dbReference type="ARBA" id="ARBA00023134"/>
    </source>
</evidence>
<organism evidence="8 9">
    <name type="scientific">Tetranychus urticae</name>
    <name type="common">Two-spotted spider mite</name>
    <dbReference type="NCBI Taxonomy" id="32264"/>
    <lineage>
        <taxon>Eukaryota</taxon>
        <taxon>Metazoa</taxon>
        <taxon>Ecdysozoa</taxon>
        <taxon>Arthropoda</taxon>
        <taxon>Chelicerata</taxon>
        <taxon>Arachnida</taxon>
        <taxon>Acari</taxon>
        <taxon>Acariformes</taxon>
        <taxon>Trombidiformes</taxon>
        <taxon>Prostigmata</taxon>
        <taxon>Eleutherengona</taxon>
        <taxon>Raphignathae</taxon>
        <taxon>Tetranychoidea</taxon>
        <taxon>Tetranychidae</taxon>
        <taxon>Tetranychus</taxon>
    </lineage>
</organism>
<evidence type="ECO:0000256" key="1">
    <source>
        <dbReference type="ARBA" id="ARBA00022553"/>
    </source>
</evidence>
<evidence type="ECO:0000313" key="9">
    <source>
        <dbReference type="Proteomes" id="UP000015104"/>
    </source>
</evidence>
<dbReference type="KEGG" id="tut:107369135"/>
<reference evidence="8" key="2">
    <citation type="submission" date="2015-06" db="UniProtKB">
        <authorList>
            <consortium name="EnsemblMetazoa"/>
        </authorList>
    </citation>
    <scope>IDENTIFICATION</scope>
</reference>
<evidence type="ECO:0000256" key="5">
    <source>
        <dbReference type="ARBA" id="ARBA00039902"/>
    </source>
</evidence>
<dbReference type="PROSITE" id="PS51721">
    <property type="entry name" value="G_CP"/>
    <property type="match status" value="1"/>
</dbReference>
<name>T1L0H0_TETUR</name>
<dbReference type="Gene3D" id="3.40.50.300">
    <property type="entry name" value="P-loop containing nucleotide triphosphate hydrolases"/>
    <property type="match status" value="1"/>
</dbReference>
<dbReference type="AlphaFoldDB" id="T1L0H0"/>
<dbReference type="InterPro" id="IPR027417">
    <property type="entry name" value="P-loop_NTPase"/>
</dbReference>
<evidence type="ECO:0000256" key="6">
    <source>
        <dbReference type="SAM" id="MobiDB-lite"/>
    </source>
</evidence>
<protein>
    <recommendedName>
        <fullName evidence="5">Guanine nucleotide-binding protein-like 1</fullName>
    </recommendedName>
</protein>
<dbReference type="OMA" id="CDFPVRP"/>
<evidence type="ECO:0000313" key="8">
    <source>
        <dbReference type="EnsemblMetazoa" id="tetur30g00650.1"/>
    </source>
</evidence>
<keyword evidence="3" id="KW-0342">GTP-binding</keyword>
<reference evidence="9" key="1">
    <citation type="submission" date="2011-08" db="EMBL/GenBank/DDBJ databases">
        <authorList>
            <person name="Rombauts S."/>
        </authorList>
    </citation>
    <scope>NUCLEOTIDE SEQUENCE</scope>
    <source>
        <strain evidence="9">London</strain>
    </source>
</reference>
<dbReference type="GO" id="GO:0003924">
    <property type="term" value="F:GTPase activity"/>
    <property type="evidence" value="ECO:0007669"/>
    <property type="project" value="InterPro"/>
</dbReference>
<dbReference type="eggNOG" id="KOG1424">
    <property type="taxonomic scope" value="Eukaryota"/>
</dbReference>
<feature type="domain" description="CP-type G" evidence="7">
    <location>
        <begin position="176"/>
        <end position="416"/>
    </location>
</feature>
<dbReference type="PANTHER" id="PTHR45709:SF3">
    <property type="entry name" value="GUANINE NUCLEOTIDE-BINDING PROTEIN-LIKE 1"/>
    <property type="match status" value="1"/>
</dbReference>
<dbReference type="Pfam" id="PF01926">
    <property type="entry name" value="MMR_HSR1"/>
    <property type="match status" value="1"/>
</dbReference>
<feature type="region of interest" description="Disordered" evidence="6">
    <location>
        <begin position="1"/>
        <end position="48"/>
    </location>
</feature>
<dbReference type="InterPro" id="IPR006073">
    <property type="entry name" value="GTP-bd"/>
</dbReference>
<dbReference type="OrthoDB" id="391988at2759"/>
<dbReference type="EnsemblMetazoa" id="tetur30g00650.1">
    <property type="protein sequence ID" value="tetur30g00650.1"/>
    <property type="gene ID" value="tetur30g00650"/>
</dbReference>
<feature type="compositionally biased region" description="Basic residues" evidence="6">
    <location>
        <begin position="1"/>
        <end position="29"/>
    </location>
</feature>
<evidence type="ECO:0000256" key="4">
    <source>
        <dbReference type="ARBA" id="ARBA00037770"/>
    </source>
</evidence>